<evidence type="ECO:0000313" key="2">
    <source>
        <dbReference type="EMBL" id="WVZ02675.1"/>
    </source>
</evidence>
<feature type="domain" description="Retrotransposon gag" evidence="1">
    <location>
        <begin position="100"/>
        <end position="160"/>
    </location>
</feature>
<dbReference type="PANTHER" id="PTHR34222:SF99">
    <property type="entry name" value="PROTEIN, PUTATIVE-RELATED"/>
    <property type="match status" value="1"/>
</dbReference>
<name>A0AAQ3N4U1_VIGMU</name>
<reference evidence="2 3" key="1">
    <citation type="journal article" date="2023" name="Life. Sci Alliance">
        <title>Evolutionary insights into 3D genome organization and epigenetic landscape of Vigna mungo.</title>
        <authorList>
            <person name="Junaid A."/>
            <person name="Singh B."/>
            <person name="Bhatia S."/>
        </authorList>
    </citation>
    <scope>NUCLEOTIDE SEQUENCE [LARGE SCALE GENOMIC DNA]</scope>
    <source>
        <strain evidence="2">Urdbean</strain>
    </source>
</reference>
<organism evidence="2 3">
    <name type="scientific">Vigna mungo</name>
    <name type="common">Black gram</name>
    <name type="synonym">Phaseolus mungo</name>
    <dbReference type="NCBI Taxonomy" id="3915"/>
    <lineage>
        <taxon>Eukaryota</taxon>
        <taxon>Viridiplantae</taxon>
        <taxon>Streptophyta</taxon>
        <taxon>Embryophyta</taxon>
        <taxon>Tracheophyta</taxon>
        <taxon>Spermatophyta</taxon>
        <taxon>Magnoliopsida</taxon>
        <taxon>eudicotyledons</taxon>
        <taxon>Gunneridae</taxon>
        <taxon>Pentapetalae</taxon>
        <taxon>rosids</taxon>
        <taxon>fabids</taxon>
        <taxon>Fabales</taxon>
        <taxon>Fabaceae</taxon>
        <taxon>Papilionoideae</taxon>
        <taxon>50 kb inversion clade</taxon>
        <taxon>NPAAA clade</taxon>
        <taxon>indigoferoid/millettioid clade</taxon>
        <taxon>Phaseoleae</taxon>
        <taxon>Vigna</taxon>
    </lineage>
</organism>
<accession>A0AAQ3N4U1</accession>
<dbReference type="InterPro" id="IPR005162">
    <property type="entry name" value="Retrotrans_gag_dom"/>
</dbReference>
<protein>
    <recommendedName>
        <fullName evidence="1">Retrotransposon gag domain-containing protein</fullName>
    </recommendedName>
</protein>
<sequence length="318" mass="35655">MDALLGENDSLVGWRSVTAGTNSMPQNLGFKMKRMNGILVGESHRQDSPCVWQLQLFNCQQNEALDAALELLDHCCLHLSKLLELLHCDSMWAATCWMKNQLLSSSLGRATTWKDLKDHFSQGDSVRISQLHQDLYSIHQSDLSVTAYYTKMKILWDELCNFHPIPECQSSASCCGISKTMKEYLSQYKRSFSTFSGRGKPFPADDYGRGKSSYRGGRFDAPRQCTQCGTTNHTIDTCFLIHGLPPSFKSKRVHNVTTEDQAESHSSTLGVSQEQIHGLLALLSQCNPTTTYSTDLGTQRNLQLIVEPDLAVDTQMCR</sequence>
<dbReference type="EMBL" id="CP144694">
    <property type="protein sequence ID" value="WVZ02675.1"/>
    <property type="molecule type" value="Genomic_DNA"/>
</dbReference>
<proteinExistence type="predicted"/>
<keyword evidence="3" id="KW-1185">Reference proteome</keyword>
<dbReference type="AlphaFoldDB" id="A0AAQ3N4U1"/>
<dbReference type="PANTHER" id="PTHR34222">
    <property type="entry name" value="GAG_PRE-INTEGRS DOMAIN-CONTAINING PROTEIN"/>
    <property type="match status" value="1"/>
</dbReference>
<dbReference type="Pfam" id="PF03732">
    <property type="entry name" value="Retrotrans_gag"/>
    <property type="match status" value="1"/>
</dbReference>
<evidence type="ECO:0000313" key="3">
    <source>
        <dbReference type="Proteomes" id="UP001374535"/>
    </source>
</evidence>
<gene>
    <name evidence="2" type="ORF">V8G54_023481</name>
</gene>
<dbReference type="Proteomes" id="UP001374535">
    <property type="component" value="Chromosome 7"/>
</dbReference>
<evidence type="ECO:0000259" key="1">
    <source>
        <dbReference type="Pfam" id="PF03732"/>
    </source>
</evidence>